<comment type="caution">
    <text evidence="1">The sequence shown here is derived from an EMBL/GenBank/DDBJ whole genome shotgun (WGS) entry which is preliminary data.</text>
</comment>
<dbReference type="Proteomes" id="UP000626109">
    <property type="component" value="Unassembled WGS sequence"/>
</dbReference>
<protein>
    <submittedName>
        <fullName evidence="1">Uncharacterized protein</fullName>
    </submittedName>
</protein>
<proteinExistence type="predicted"/>
<name>A0A813J7H8_POLGL</name>
<dbReference type="AlphaFoldDB" id="A0A813J7H8"/>
<evidence type="ECO:0000313" key="2">
    <source>
        <dbReference type="Proteomes" id="UP000626109"/>
    </source>
</evidence>
<accession>A0A813J7H8</accession>
<dbReference type="EMBL" id="CAJNNW010022268">
    <property type="protein sequence ID" value="CAE8669117.1"/>
    <property type="molecule type" value="Genomic_DNA"/>
</dbReference>
<organism evidence="1 2">
    <name type="scientific">Polarella glacialis</name>
    <name type="common">Dinoflagellate</name>
    <dbReference type="NCBI Taxonomy" id="89957"/>
    <lineage>
        <taxon>Eukaryota</taxon>
        <taxon>Sar</taxon>
        <taxon>Alveolata</taxon>
        <taxon>Dinophyceae</taxon>
        <taxon>Suessiales</taxon>
        <taxon>Suessiaceae</taxon>
        <taxon>Polarella</taxon>
    </lineage>
</organism>
<gene>
    <name evidence="1" type="ORF">PGLA2088_LOCUS17100</name>
</gene>
<feature type="non-terminal residue" evidence="1">
    <location>
        <position position="111"/>
    </location>
</feature>
<evidence type="ECO:0000313" key="1">
    <source>
        <dbReference type="EMBL" id="CAE8669117.1"/>
    </source>
</evidence>
<reference evidence="1" key="1">
    <citation type="submission" date="2021-02" db="EMBL/GenBank/DDBJ databases">
        <authorList>
            <person name="Dougan E. K."/>
            <person name="Rhodes N."/>
            <person name="Thang M."/>
            <person name="Chan C."/>
        </authorList>
    </citation>
    <scope>NUCLEOTIDE SEQUENCE</scope>
</reference>
<sequence length="111" mass="11943">MPCCVWCVIIACDPCSVGISLLLLYSIFGEQLAGPKTDRRLFHNSAAEAQLHGFLARHRFKHYQAPQIKVAAGPAGQLSADAALSSCEQLPDDGLCALAVRIEHELDPSTP</sequence>